<dbReference type="PROSITE" id="PS51257">
    <property type="entry name" value="PROKAR_LIPOPROTEIN"/>
    <property type="match status" value="1"/>
</dbReference>
<evidence type="ECO:0000313" key="1">
    <source>
        <dbReference type="EMBL" id="TDQ80813.1"/>
    </source>
</evidence>
<organism evidence="1 2">
    <name type="scientific">Dongia mobilis</name>
    <dbReference type="NCBI Taxonomy" id="578943"/>
    <lineage>
        <taxon>Bacteria</taxon>
        <taxon>Pseudomonadati</taxon>
        <taxon>Pseudomonadota</taxon>
        <taxon>Alphaproteobacteria</taxon>
        <taxon>Rhodospirillales</taxon>
        <taxon>Dongiaceae</taxon>
        <taxon>Dongia</taxon>
    </lineage>
</organism>
<keyword evidence="2" id="KW-1185">Reference proteome</keyword>
<name>A0A4R6WJV8_9PROT</name>
<accession>A0A4R6WJV8</accession>
<dbReference type="EMBL" id="SNYW01000010">
    <property type="protein sequence ID" value="TDQ80813.1"/>
    <property type="molecule type" value="Genomic_DNA"/>
</dbReference>
<evidence type="ECO:0000313" key="2">
    <source>
        <dbReference type="Proteomes" id="UP000295783"/>
    </source>
</evidence>
<proteinExistence type="predicted"/>
<dbReference type="AlphaFoldDB" id="A0A4R6WJV8"/>
<sequence>MISLAGRPLAILLLAGALLAGCSYFSHNMTWTKPGVGKDEARADLESCERQAHAATKADRGIDQDIAATQGGVSGAYDPGLTTNMSGYQTQERYHAWVNECMLGFGYQRVQ</sequence>
<evidence type="ECO:0008006" key="3">
    <source>
        <dbReference type="Google" id="ProtNLM"/>
    </source>
</evidence>
<dbReference type="Proteomes" id="UP000295783">
    <property type="component" value="Unassembled WGS sequence"/>
</dbReference>
<protein>
    <recommendedName>
        <fullName evidence="3">Lipoprotein</fullName>
    </recommendedName>
</protein>
<comment type="caution">
    <text evidence="1">The sequence shown here is derived from an EMBL/GenBank/DDBJ whole genome shotgun (WGS) entry which is preliminary data.</text>
</comment>
<reference evidence="1 2" key="1">
    <citation type="submission" date="2019-03" db="EMBL/GenBank/DDBJ databases">
        <title>Genomic Encyclopedia of Type Strains, Phase III (KMG-III): the genomes of soil and plant-associated and newly described type strains.</title>
        <authorList>
            <person name="Whitman W."/>
        </authorList>
    </citation>
    <scope>NUCLEOTIDE SEQUENCE [LARGE SCALE GENOMIC DNA]</scope>
    <source>
        <strain evidence="1 2">CGMCC 1.7660</strain>
    </source>
</reference>
<dbReference type="OrthoDB" id="7362696at2"/>
<gene>
    <name evidence="1" type="ORF">A8950_2681</name>
</gene>
<dbReference type="RefSeq" id="WP_133614159.1">
    <property type="nucleotide sequence ID" value="NZ_SNYW01000010.1"/>
</dbReference>